<protein>
    <submittedName>
        <fullName evidence="3 4">Uncharacterized protein</fullName>
    </submittedName>
</protein>
<evidence type="ECO:0000256" key="1">
    <source>
        <dbReference type="ARBA" id="ARBA00009861"/>
    </source>
</evidence>
<dbReference type="Gramene" id="KQJ83475">
    <property type="protein sequence ID" value="KQJ83475"/>
    <property type="gene ID" value="BRADI_5g15140v3"/>
</dbReference>
<gene>
    <name evidence="4" type="primary">LOC100836117</name>
    <name evidence="3" type="ORF">BRADI_5g15140v3</name>
</gene>
<reference evidence="4" key="3">
    <citation type="submission" date="2018-08" db="UniProtKB">
        <authorList>
            <consortium name="EnsemblPlants"/>
        </authorList>
    </citation>
    <scope>IDENTIFICATION</scope>
    <source>
        <strain evidence="4">cv. Bd21</strain>
    </source>
</reference>
<dbReference type="HOGENOM" id="CLU_014546_2_2_1"/>
<comment type="similarity">
    <text evidence="1">Belongs to the plant acyltransferase family.</text>
</comment>
<keyword evidence="2" id="KW-0808">Transferase</keyword>
<dbReference type="Pfam" id="PF02458">
    <property type="entry name" value="Transferase"/>
    <property type="match status" value="1"/>
</dbReference>
<evidence type="ECO:0000313" key="4">
    <source>
        <dbReference type="EnsemblPlants" id="KQJ83475"/>
    </source>
</evidence>
<dbReference type="Proteomes" id="UP000008810">
    <property type="component" value="Chromosome 5"/>
</dbReference>
<name>I1IZG7_BRADI</name>
<reference evidence="3 4" key="1">
    <citation type="journal article" date="2010" name="Nature">
        <title>Genome sequencing and analysis of the model grass Brachypodium distachyon.</title>
        <authorList>
            <consortium name="International Brachypodium Initiative"/>
        </authorList>
    </citation>
    <scope>NUCLEOTIDE SEQUENCE [LARGE SCALE GENOMIC DNA]</scope>
    <source>
        <strain evidence="3 4">Bd21</strain>
    </source>
</reference>
<dbReference type="FunCoup" id="I1IZG7">
    <property type="interactions" value="1"/>
</dbReference>
<dbReference type="STRING" id="15368.I1IZG7"/>
<dbReference type="EnsemblPlants" id="KQJ83475">
    <property type="protein sequence ID" value="KQJ83475"/>
    <property type="gene ID" value="BRADI_5g15140v3"/>
</dbReference>
<keyword evidence="5" id="KW-1185">Reference proteome</keyword>
<dbReference type="KEGG" id="bdi:100836117"/>
<dbReference type="OMA" id="LATFHMP"/>
<proteinExistence type="inferred from homology"/>
<dbReference type="InterPro" id="IPR023213">
    <property type="entry name" value="CAT-like_dom_sf"/>
</dbReference>
<dbReference type="PANTHER" id="PTHR31147:SF66">
    <property type="entry name" value="OS05G0315700 PROTEIN"/>
    <property type="match status" value="1"/>
</dbReference>
<dbReference type="RefSeq" id="XP_003581404.1">
    <property type="nucleotide sequence ID" value="XM_003581356.2"/>
</dbReference>
<evidence type="ECO:0000256" key="2">
    <source>
        <dbReference type="ARBA" id="ARBA00022679"/>
    </source>
</evidence>
<dbReference type="eggNOG" id="ENOG502QUSI">
    <property type="taxonomic scope" value="Eukaryota"/>
</dbReference>
<dbReference type="AlphaFoldDB" id="I1IZG7"/>
<dbReference type="GO" id="GO:0016747">
    <property type="term" value="F:acyltransferase activity, transferring groups other than amino-acyl groups"/>
    <property type="evidence" value="ECO:0000318"/>
    <property type="project" value="GO_Central"/>
</dbReference>
<evidence type="ECO:0000313" key="5">
    <source>
        <dbReference type="Proteomes" id="UP000008810"/>
    </source>
</evidence>
<reference evidence="3" key="2">
    <citation type="submission" date="2017-06" db="EMBL/GenBank/DDBJ databases">
        <title>WGS assembly of Brachypodium distachyon.</title>
        <authorList>
            <consortium name="The International Brachypodium Initiative"/>
            <person name="Lucas S."/>
            <person name="Harmon-Smith M."/>
            <person name="Lail K."/>
            <person name="Tice H."/>
            <person name="Grimwood J."/>
            <person name="Bruce D."/>
            <person name="Barry K."/>
            <person name="Shu S."/>
            <person name="Lindquist E."/>
            <person name="Wang M."/>
            <person name="Pitluck S."/>
            <person name="Vogel J.P."/>
            <person name="Garvin D.F."/>
            <person name="Mockler T.C."/>
            <person name="Schmutz J."/>
            <person name="Rokhsar D."/>
            <person name="Bevan M.W."/>
        </authorList>
    </citation>
    <scope>NUCLEOTIDE SEQUENCE</scope>
    <source>
        <strain evidence="3">Bd21</strain>
    </source>
</reference>
<sequence>MAIDASSLSFVARRGEPQLVAPAGPTPRELKRLSDLDDQEGLRFYRSVVHFYRASPSKRHADPASVIRDALAATLVHYYPVAGRLRELAGRKLVVDCTAEGACFVAADADVALDQFGDTLCPPVPCAGELLCLPESNSDVVIDRPLLYVQVTRLRCGGFVLGIQMCHSLVDAPGGAQILQALCELAGGKEAPSVRPVWARELLDARDPPRPIYDHPEFEPAYEPAAAKNDKLRPGDTLVHRAFLFGPDEIASLRQQLPPQMRPRCSRFLLLSAFAWRCRTVALEYEPGDEARFMFAVNARGKLHGRPLPEGFYGNALTYGLARTTARELCSGPLGRAVELITAAVALAAADDYAQSSADALVLRGRPRFATARAYLVSDLTKSKLHEADLGWGMPVYGGPATTTLSTFHIPTAGGAITIPMSLPPRAMERFTACVRAGLDGASSRQGCSESAEFSDM</sequence>
<organism evidence="4">
    <name type="scientific">Brachypodium distachyon</name>
    <name type="common">Purple false brome</name>
    <name type="synonym">Trachynia distachya</name>
    <dbReference type="NCBI Taxonomy" id="15368"/>
    <lineage>
        <taxon>Eukaryota</taxon>
        <taxon>Viridiplantae</taxon>
        <taxon>Streptophyta</taxon>
        <taxon>Embryophyta</taxon>
        <taxon>Tracheophyta</taxon>
        <taxon>Spermatophyta</taxon>
        <taxon>Magnoliopsida</taxon>
        <taxon>Liliopsida</taxon>
        <taxon>Poales</taxon>
        <taxon>Poaceae</taxon>
        <taxon>BOP clade</taxon>
        <taxon>Pooideae</taxon>
        <taxon>Stipodae</taxon>
        <taxon>Brachypodieae</taxon>
        <taxon>Brachypodium</taxon>
    </lineage>
</organism>
<dbReference type="OrthoDB" id="1925194at2759"/>
<accession>I1IZG7</accession>
<dbReference type="EMBL" id="CM000884">
    <property type="protein sequence ID" value="KQJ83475.1"/>
    <property type="molecule type" value="Genomic_DNA"/>
</dbReference>
<dbReference type="Gene3D" id="3.30.559.10">
    <property type="entry name" value="Chloramphenicol acetyltransferase-like domain"/>
    <property type="match status" value="2"/>
</dbReference>
<dbReference type="GeneID" id="100836117"/>
<dbReference type="PANTHER" id="PTHR31147">
    <property type="entry name" value="ACYL TRANSFERASE 4"/>
    <property type="match status" value="1"/>
</dbReference>
<evidence type="ECO:0000313" key="3">
    <source>
        <dbReference type="EMBL" id="KQJ83475.1"/>
    </source>
</evidence>
<dbReference type="InterPro" id="IPR050898">
    <property type="entry name" value="Plant_acyltransferase"/>
</dbReference>